<dbReference type="Gene3D" id="3.40.50.620">
    <property type="entry name" value="HUPs"/>
    <property type="match status" value="1"/>
</dbReference>
<dbReference type="RefSeq" id="WP_137450924.1">
    <property type="nucleotide sequence ID" value="NZ_SZZH01000004.1"/>
</dbReference>
<dbReference type="InterPro" id="IPR014729">
    <property type="entry name" value="Rossmann-like_a/b/a_fold"/>
</dbReference>
<proteinExistence type="predicted"/>
<accession>A0A4U6QCT1</accession>
<dbReference type="OrthoDB" id="3361376at2"/>
<keyword evidence="3" id="KW-1185">Reference proteome</keyword>
<evidence type="ECO:0000259" key="1">
    <source>
        <dbReference type="Pfam" id="PF00733"/>
    </source>
</evidence>
<comment type="caution">
    <text evidence="2">The sequence shown here is derived from an EMBL/GenBank/DDBJ whole genome shotgun (WGS) entry which is preliminary data.</text>
</comment>
<dbReference type="GO" id="GO:0006529">
    <property type="term" value="P:asparagine biosynthetic process"/>
    <property type="evidence" value="ECO:0007669"/>
    <property type="project" value="InterPro"/>
</dbReference>
<gene>
    <name evidence="2" type="ORF">FDO65_17055</name>
</gene>
<dbReference type="Pfam" id="PF00733">
    <property type="entry name" value="Asn_synthase"/>
    <property type="match status" value="1"/>
</dbReference>
<dbReference type="AlphaFoldDB" id="A0A4U6QCT1"/>
<dbReference type="GO" id="GO:0004066">
    <property type="term" value="F:asparagine synthase (glutamine-hydrolyzing) activity"/>
    <property type="evidence" value="ECO:0007669"/>
    <property type="project" value="InterPro"/>
</dbReference>
<evidence type="ECO:0000313" key="2">
    <source>
        <dbReference type="EMBL" id="TKV57840.1"/>
    </source>
</evidence>
<dbReference type="InterPro" id="IPR001962">
    <property type="entry name" value="Asn_synthase"/>
</dbReference>
<protein>
    <recommendedName>
        <fullName evidence="1">Asparagine synthetase domain-containing protein</fullName>
    </recommendedName>
</protein>
<reference evidence="2 3" key="1">
    <citation type="submission" date="2019-05" db="EMBL/GenBank/DDBJ databases">
        <title>Nakamurella sp. N5BH11, whole genome shotgun sequence.</title>
        <authorList>
            <person name="Tuo L."/>
        </authorList>
    </citation>
    <scope>NUCLEOTIDE SEQUENCE [LARGE SCALE GENOMIC DNA]</scope>
    <source>
        <strain evidence="2 3">N5BH11</strain>
    </source>
</reference>
<organism evidence="2 3">
    <name type="scientific">Nakamurella flava</name>
    <dbReference type="NCBI Taxonomy" id="2576308"/>
    <lineage>
        <taxon>Bacteria</taxon>
        <taxon>Bacillati</taxon>
        <taxon>Actinomycetota</taxon>
        <taxon>Actinomycetes</taxon>
        <taxon>Nakamurellales</taxon>
        <taxon>Nakamurellaceae</taxon>
        <taxon>Nakamurella</taxon>
    </lineage>
</organism>
<sequence length="410" mass="43747">MTDGAGRPPPAPLTALEIAYGSALETADAPTRAWSRAGRPPSTSAAEMARRAHAAYQALADAVRPALAGGRCLVSFSGGMDSSFVLAVAAAVARTDGLPPPVPIILRFTDAPRADETARQVAVLGALRDHGPLGEPLVLTIGDELDFCGPVALRMLDLVGPQVPANMYTHLPLLEAAAGGTLLTGFGGDQLIGGHGRRFRPRTRALAALPLGMESALRPPADLPWLQPAARRRCQELLTARRRWRLLPARQRLIREAGSRFTQVALAGIERMADRCDARVGHPLFDPVFLTQLGDLLDVLPPIRRTPLFHLLAGGRLPAVVTEQHPKAVLSEAFQRSATREATAHFDPDQLPTDVRDLLDVDRLLSVWRDRGPVRSNALLLHVALARQGQPISPLSPLSPLLPPAGPGAG</sequence>
<name>A0A4U6QCT1_9ACTN</name>
<dbReference type="Proteomes" id="UP000306985">
    <property type="component" value="Unassembled WGS sequence"/>
</dbReference>
<dbReference type="SUPFAM" id="SSF52402">
    <property type="entry name" value="Adenine nucleotide alpha hydrolases-like"/>
    <property type="match status" value="1"/>
</dbReference>
<feature type="domain" description="Asparagine synthetase" evidence="1">
    <location>
        <begin position="57"/>
        <end position="263"/>
    </location>
</feature>
<evidence type="ECO:0000313" key="3">
    <source>
        <dbReference type="Proteomes" id="UP000306985"/>
    </source>
</evidence>
<dbReference type="EMBL" id="SZZH01000004">
    <property type="protein sequence ID" value="TKV57840.1"/>
    <property type="molecule type" value="Genomic_DNA"/>
</dbReference>